<protein>
    <submittedName>
        <fullName evidence="1">Uncharacterized protein</fullName>
    </submittedName>
</protein>
<sequence length="109" mass="12037">MGKDGTIMRLEQSVKAQKHRQNIFKHNQRTNNSNQESCDQVLSISVEKGNDITIRGEEFSPESIPFASAASSLRGDIGPLQDLGARFDSEICGPILRCCIDQVTDEQDA</sequence>
<gene>
    <name evidence="1" type="ORF">PENANT_c019G06610</name>
</gene>
<evidence type="ECO:0000313" key="1">
    <source>
        <dbReference type="EMBL" id="OQD82924.1"/>
    </source>
</evidence>
<proteinExistence type="predicted"/>
<organism evidence="1 2">
    <name type="scientific">Penicillium antarcticum</name>
    <dbReference type="NCBI Taxonomy" id="416450"/>
    <lineage>
        <taxon>Eukaryota</taxon>
        <taxon>Fungi</taxon>
        <taxon>Dikarya</taxon>
        <taxon>Ascomycota</taxon>
        <taxon>Pezizomycotina</taxon>
        <taxon>Eurotiomycetes</taxon>
        <taxon>Eurotiomycetidae</taxon>
        <taxon>Eurotiales</taxon>
        <taxon>Aspergillaceae</taxon>
        <taxon>Penicillium</taxon>
    </lineage>
</organism>
<name>A0A1V6Q0W2_9EURO</name>
<accession>A0A1V6Q0W2</accession>
<reference evidence="2" key="1">
    <citation type="journal article" date="2017" name="Nat. Microbiol.">
        <title>Global analysis of biosynthetic gene clusters reveals vast potential of secondary metabolite production in Penicillium species.</title>
        <authorList>
            <person name="Nielsen J.C."/>
            <person name="Grijseels S."/>
            <person name="Prigent S."/>
            <person name="Ji B."/>
            <person name="Dainat J."/>
            <person name="Nielsen K.F."/>
            <person name="Frisvad J.C."/>
            <person name="Workman M."/>
            <person name="Nielsen J."/>
        </authorList>
    </citation>
    <scope>NUCLEOTIDE SEQUENCE [LARGE SCALE GENOMIC DNA]</scope>
    <source>
        <strain evidence="2">IBT 31811</strain>
    </source>
</reference>
<dbReference type="AlphaFoldDB" id="A0A1V6Q0W2"/>
<evidence type="ECO:0000313" key="2">
    <source>
        <dbReference type="Proteomes" id="UP000191672"/>
    </source>
</evidence>
<keyword evidence="2" id="KW-1185">Reference proteome</keyword>
<dbReference type="EMBL" id="MDYN01000019">
    <property type="protein sequence ID" value="OQD82924.1"/>
    <property type="molecule type" value="Genomic_DNA"/>
</dbReference>
<dbReference type="Proteomes" id="UP000191672">
    <property type="component" value="Unassembled WGS sequence"/>
</dbReference>
<comment type="caution">
    <text evidence="1">The sequence shown here is derived from an EMBL/GenBank/DDBJ whole genome shotgun (WGS) entry which is preliminary data.</text>
</comment>